<reference evidence="1 2" key="1">
    <citation type="journal article" date="2023" name="G3 (Bethesda)">
        <title>A chromosome-length genome assembly and annotation of blackberry (Rubus argutus, cv. 'Hillquist').</title>
        <authorList>
            <person name="Bruna T."/>
            <person name="Aryal R."/>
            <person name="Dudchenko O."/>
            <person name="Sargent D.J."/>
            <person name="Mead D."/>
            <person name="Buti M."/>
            <person name="Cavallini A."/>
            <person name="Hytonen T."/>
            <person name="Andres J."/>
            <person name="Pham M."/>
            <person name="Weisz D."/>
            <person name="Mascagni F."/>
            <person name="Usai G."/>
            <person name="Natali L."/>
            <person name="Bassil N."/>
            <person name="Fernandez G.E."/>
            <person name="Lomsadze A."/>
            <person name="Armour M."/>
            <person name="Olukolu B."/>
            <person name="Poorten T."/>
            <person name="Britton C."/>
            <person name="Davik J."/>
            <person name="Ashrafi H."/>
            <person name="Aiden E.L."/>
            <person name="Borodovsky M."/>
            <person name="Worthington M."/>
        </authorList>
    </citation>
    <scope>NUCLEOTIDE SEQUENCE [LARGE SCALE GENOMIC DNA]</scope>
    <source>
        <strain evidence="1">PI 553951</strain>
    </source>
</reference>
<keyword evidence="2" id="KW-1185">Reference proteome</keyword>
<dbReference type="AlphaFoldDB" id="A0AAW1VYA1"/>
<sequence>MRRLICRDLSSAHFAETQQRFHSAFTVITSLIMRFGISLRTTCFLNSILHIRLCSNDGIIIHSSTLPVTAFEGQMDLSFLEYQYPMSSGLSSELFCHVINELELYGSTMLLVMFNEAALLRINSLVHMSSHSFREKFENTVAYGGGPALVNGEASTGTPCKELLP</sequence>
<organism evidence="1 2">
    <name type="scientific">Rubus argutus</name>
    <name type="common">Southern blackberry</name>
    <dbReference type="NCBI Taxonomy" id="59490"/>
    <lineage>
        <taxon>Eukaryota</taxon>
        <taxon>Viridiplantae</taxon>
        <taxon>Streptophyta</taxon>
        <taxon>Embryophyta</taxon>
        <taxon>Tracheophyta</taxon>
        <taxon>Spermatophyta</taxon>
        <taxon>Magnoliopsida</taxon>
        <taxon>eudicotyledons</taxon>
        <taxon>Gunneridae</taxon>
        <taxon>Pentapetalae</taxon>
        <taxon>rosids</taxon>
        <taxon>fabids</taxon>
        <taxon>Rosales</taxon>
        <taxon>Rosaceae</taxon>
        <taxon>Rosoideae</taxon>
        <taxon>Rosoideae incertae sedis</taxon>
        <taxon>Rubus</taxon>
    </lineage>
</organism>
<name>A0AAW1VYA1_RUBAR</name>
<evidence type="ECO:0000313" key="2">
    <source>
        <dbReference type="Proteomes" id="UP001457282"/>
    </source>
</evidence>
<accession>A0AAW1VYA1</accession>
<dbReference type="EMBL" id="JBEDUW010000007">
    <property type="protein sequence ID" value="KAK9911782.1"/>
    <property type="molecule type" value="Genomic_DNA"/>
</dbReference>
<dbReference type="Proteomes" id="UP001457282">
    <property type="component" value="Unassembled WGS sequence"/>
</dbReference>
<evidence type="ECO:0000313" key="1">
    <source>
        <dbReference type="EMBL" id="KAK9911782.1"/>
    </source>
</evidence>
<proteinExistence type="predicted"/>
<gene>
    <name evidence="1" type="ORF">M0R45_035672</name>
</gene>
<protein>
    <submittedName>
        <fullName evidence="1">Uncharacterized protein</fullName>
    </submittedName>
</protein>
<comment type="caution">
    <text evidence="1">The sequence shown here is derived from an EMBL/GenBank/DDBJ whole genome shotgun (WGS) entry which is preliminary data.</text>
</comment>